<dbReference type="STRING" id="1797299.A3A25_00545"/>
<feature type="transmembrane region" description="Helical" evidence="11">
    <location>
        <begin position="23"/>
        <end position="42"/>
    </location>
</feature>
<dbReference type="InterPro" id="IPR027256">
    <property type="entry name" value="P-typ_ATPase_IB"/>
</dbReference>
<dbReference type="Pfam" id="PF00702">
    <property type="entry name" value="Hydrolase"/>
    <property type="match status" value="1"/>
</dbReference>
<dbReference type="InterPro" id="IPR001757">
    <property type="entry name" value="P_typ_ATPase"/>
</dbReference>
<dbReference type="InterPro" id="IPR059000">
    <property type="entry name" value="ATPase_P-type_domA"/>
</dbReference>
<dbReference type="PANTHER" id="PTHR48085">
    <property type="entry name" value="CADMIUM/ZINC-TRANSPORTING ATPASE HMA2-RELATED"/>
    <property type="match status" value="1"/>
</dbReference>
<sequence>MVSFTKKSKKLCKLAAKIIASPIREFILIALIAGAFGFSYFFSDYRLPVLLAALLGSLATFWQAFRVLLFERRVSIETFNSAALIVSFVTAEFSSAAFIALMLLFAELLEWNTRTRSSRAIEELLKLKPLKAFREKDGEKEEVFAEDIKKGDVIVVESGARIPVDGVVIFGGASVNESSVTGESLPAQKVIGDKVFGSTLNESGILKVRAERVGKESTLERMVELMKKAAENKSRPEKIADKFAALFLPVVALAGAATYFLSGNVSMTVAIFLVACADDIAVAIPLAMTAAIGRAAKRGVIIKGGEWLDVLSKMRTLVLDKTGTLTYGVFSVRDVKIEPGVSENEFWQSAAVAEKFSEHAVARAIFREAMKRVGEIPDPDEFKVYGGSGVIARRGNDEIVIGDESILVPAGISESAIKDKYKDLFAAGRAKAYAFLNKKLIGAFVLDDIPRPEAAESVKKLTDIGVKRIIMFTGDNPRVAADVARALGIKEFRASMSPEEKLLALEAVEEESGPVGMVGDGINDAPALARANIGIAMGGTGTAVAVEAADAIILPDDLGRISEIILLGRKTLSVIKGDIVIWFFSNAIGFALVFSGVFGPAFAAFYNFITDFLPLINSARLFREK</sequence>
<dbReference type="Proteomes" id="UP000178969">
    <property type="component" value="Unassembled WGS sequence"/>
</dbReference>
<dbReference type="SUPFAM" id="SSF81653">
    <property type="entry name" value="Calcium ATPase, transduction domain A"/>
    <property type="match status" value="1"/>
</dbReference>
<evidence type="ECO:0000256" key="2">
    <source>
        <dbReference type="ARBA" id="ARBA00006024"/>
    </source>
</evidence>
<feature type="transmembrane region" description="Helical" evidence="11">
    <location>
        <begin position="579"/>
        <end position="598"/>
    </location>
</feature>
<feature type="transmembrane region" description="Helical" evidence="11">
    <location>
        <begin position="49"/>
        <end position="70"/>
    </location>
</feature>
<protein>
    <recommendedName>
        <fullName evidence="12">P-type ATPase A domain-containing protein</fullName>
    </recommendedName>
</protein>
<name>A0A1F5C9A0_9BACT</name>
<evidence type="ECO:0000256" key="11">
    <source>
        <dbReference type="RuleBase" id="RU362081"/>
    </source>
</evidence>
<dbReference type="SFLD" id="SFLDF00027">
    <property type="entry name" value="p-type_atpase"/>
    <property type="match status" value="1"/>
</dbReference>
<comment type="similarity">
    <text evidence="2 11">Belongs to the cation transport ATPase (P-type) (TC 3.A.3) family. Type IB subfamily.</text>
</comment>
<accession>A0A1F5C9A0</accession>
<keyword evidence="9 11" id="KW-1133">Transmembrane helix</keyword>
<dbReference type="GO" id="GO:0046872">
    <property type="term" value="F:metal ion binding"/>
    <property type="evidence" value="ECO:0007669"/>
    <property type="project" value="UniProtKB-KW"/>
</dbReference>
<dbReference type="InterPro" id="IPR018303">
    <property type="entry name" value="ATPase_P-typ_P_site"/>
</dbReference>
<dbReference type="InterPro" id="IPR023214">
    <property type="entry name" value="HAD_sf"/>
</dbReference>
<dbReference type="InterPro" id="IPR023298">
    <property type="entry name" value="ATPase_P-typ_TM_dom_sf"/>
</dbReference>
<dbReference type="Gene3D" id="3.40.50.1000">
    <property type="entry name" value="HAD superfamily/HAD-like"/>
    <property type="match status" value="1"/>
</dbReference>
<keyword evidence="4 11" id="KW-0812">Transmembrane</keyword>
<evidence type="ECO:0000256" key="10">
    <source>
        <dbReference type="ARBA" id="ARBA00023136"/>
    </source>
</evidence>
<evidence type="ECO:0000256" key="5">
    <source>
        <dbReference type="ARBA" id="ARBA00022723"/>
    </source>
</evidence>
<keyword evidence="10 11" id="KW-0472">Membrane</keyword>
<evidence type="ECO:0000313" key="13">
    <source>
        <dbReference type="EMBL" id="OGD39414.1"/>
    </source>
</evidence>
<dbReference type="SUPFAM" id="SSF56784">
    <property type="entry name" value="HAD-like"/>
    <property type="match status" value="1"/>
</dbReference>
<proteinExistence type="inferred from homology"/>
<dbReference type="GO" id="GO:0005886">
    <property type="term" value="C:plasma membrane"/>
    <property type="evidence" value="ECO:0007669"/>
    <property type="project" value="UniProtKB-SubCell"/>
</dbReference>
<evidence type="ECO:0000256" key="6">
    <source>
        <dbReference type="ARBA" id="ARBA00022741"/>
    </source>
</evidence>
<dbReference type="InterPro" id="IPR008250">
    <property type="entry name" value="ATPase_P-typ_transduc_dom_A_sf"/>
</dbReference>
<evidence type="ECO:0000256" key="7">
    <source>
        <dbReference type="ARBA" id="ARBA00022840"/>
    </source>
</evidence>
<evidence type="ECO:0000256" key="4">
    <source>
        <dbReference type="ARBA" id="ARBA00022692"/>
    </source>
</evidence>
<evidence type="ECO:0000313" key="14">
    <source>
        <dbReference type="Proteomes" id="UP000178969"/>
    </source>
</evidence>
<keyword evidence="7 11" id="KW-0067">ATP-binding</keyword>
<keyword evidence="3 11" id="KW-1003">Cell membrane</keyword>
<dbReference type="FunFam" id="2.70.150.10:FF:000020">
    <property type="entry name" value="Copper-exporting P-type ATPase A"/>
    <property type="match status" value="1"/>
</dbReference>
<evidence type="ECO:0000256" key="8">
    <source>
        <dbReference type="ARBA" id="ARBA00022967"/>
    </source>
</evidence>
<dbReference type="NCBIfam" id="TIGR01494">
    <property type="entry name" value="ATPase_P-type"/>
    <property type="match status" value="1"/>
</dbReference>
<reference evidence="13 14" key="1">
    <citation type="journal article" date="2016" name="Nat. Commun.">
        <title>Thousands of microbial genomes shed light on interconnected biogeochemical processes in an aquifer system.</title>
        <authorList>
            <person name="Anantharaman K."/>
            <person name="Brown C.T."/>
            <person name="Hug L.A."/>
            <person name="Sharon I."/>
            <person name="Castelle C.J."/>
            <person name="Probst A.J."/>
            <person name="Thomas B.C."/>
            <person name="Singh A."/>
            <person name="Wilkins M.J."/>
            <person name="Karaoz U."/>
            <person name="Brodie E.L."/>
            <person name="Williams K.H."/>
            <person name="Hubbard S.S."/>
            <person name="Banfield J.F."/>
        </authorList>
    </citation>
    <scope>NUCLEOTIDE SEQUENCE [LARGE SCALE GENOMIC DNA]</scope>
</reference>
<dbReference type="PROSITE" id="PS00154">
    <property type="entry name" value="ATPASE_E1_E2"/>
    <property type="match status" value="1"/>
</dbReference>
<feature type="domain" description="P-type ATPase A" evidence="12">
    <location>
        <begin position="127"/>
        <end position="227"/>
    </location>
</feature>
<dbReference type="NCBIfam" id="TIGR01525">
    <property type="entry name" value="ATPase-IB_hvy"/>
    <property type="match status" value="1"/>
</dbReference>
<dbReference type="GO" id="GO:0019829">
    <property type="term" value="F:ATPase-coupled monoatomic cation transmembrane transporter activity"/>
    <property type="evidence" value="ECO:0007669"/>
    <property type="project" value="InterPro"/>
</dbReference>
<dbReference type="Gene3D" id="3.40.1110.10">
    <property type="entry name" value="Calcium-transporting ATPase, cytoplasmic domain N"/>
    <property type="match status" value="1"/>
</dbReference>
<evidence type="ECO:0000256" key="1">
    <source>
        <dbReference type="ARBA" id="ARBA00004651"/>
    </source>
</evidence>
<feature type="transmembrane region" description="Helical" evidence="11">
    <location>
        <begin position="243"/>
        <end position="261"/>
    </location>
</feature>
<dbReference type="InterPro" id="IPR044492">
    <property type="entry name" value="P_typ_ATPase_HD_dom"/>
</dbReference>
<dbReference type="GO" id="GO:0016887">
    <property type="term" value="F:ATP hydrolysis activity"/>
    <property type="evidence" value="ECO:0007669"/>
    <property type="project" value="InterPro"/>
</dbReference>
<dbReference type="SFLD" id="SFLDG00002">
    <property type="entry name" value="C1.7:_P-type_atpase_like"/>
    <property type="match status" value="1"/>
</dbReference>
<dbReference type="InterPro" id="IPR036412">
    <property type="entry name" value="HAD-like_sf"/>
</dbReference>
<keyword evidence="5 11" id="KW-0479">Metal-binding</keyword>
<keyword evidence="6 11" id="KW-0547">Nucleotide-binding</keyword>
<evidence type="ECO:0000256" key="9">
    <source>
        <dbReference type="ARBA" id="ARBA00022989"/>
    </source>
</evidence>
<dbReference type="Gene3D" id="2.70.150.10">
    <property type="entry name" value="Calcium-transporting ATPase, cytoplasmic transduction domain A"/>
    <property type="match status" value="1"/>
</dbReference>
<evidence type="ECO:0000259" key="12">
    <source>
        <dbReference type="Pfam" id="PF00122"/>
    </source>
</evidence>
<dbReference type="SUPFAM" id="SSF81665">
    <property type="entry name" value="Calcium ATPase, transmembrane domain M"/>
    <property type="match status" value="1"/>
</dbReference>
<dbReference type="GO" id="GO:0005524">
    <property type="term" value="F:ATP binding"/>
    <property type="evidence" value="ECO:0007669"/>
    <property type="project" value="UniProtKB-UniRule"/>
</dbReference>
<dbReference type="Pfam" id="PF00122">
    <property type="entry name" value="E1-E2_ATPase"/>
    <property type="match status" value="1"/>
</dbReference>
<comment type="caution">
    <text evidence="13">The sequence shown here is derived from an EMBL/GenBank/DDBJ whole genome shotgun (WGS) entry which is preliminary data.</text>
</comment>
<dbReference type="InterPro" id="IPR023299">
    <property type="entry name" value="ATPase_P-typ_cyto_dom_N"/>
</dbReference>
<dbReference type="EMBL" id="MEYT01000004">
    <property type="protein sequence ID" value="OGD39414.1"/>
    <property type="molecule type" value="Genomic_DNA"/>
</dbReference>
<dbReference type="InterPro" id="IPR051014">
    <property type="entry name" value="Cation_Transport_ATPase_IB"/>
</dbReference>
<feature type="transmembrane region" description="Helical" evidence="11">
    <location>
        <begin position="82"/>
        <end position="109"/>
    </location>
</feature>
<dbReference type="PRINTS" id="PR00119">
    <property type="entry name" value="CATATPASE"/>
</dbReference>
<dbReference type="SFLD" id="SFLDS00003">
    <property type="entry name" value="Haloacid_Dehalogenase"/>
    <property type="match status" value="1"/>
</dbReference>
<keyword evidence="8" id="KW-1278">Translocase</keyword>
<feature type="transmembrane region" description="Helical" evidence="11">
    <location>
        <begin position="267"/>
        <end position="288"/>
    </location>
</feature>
<dbReference type="AlphaFoldDB" id="A0A1F5C9A0"/>
<evidence type="ECO:0000256" key="3">
    <source>
        <dbReference type="ARBA" id="ARBA00022475"/>
    </source>
</evidence>
<gene>
    <name evidence="13" type="ORF">A3A25_00545</name>
</gene>
<dbReference type="PANTHER" id="PTHR48085:SF5">
    <property type="entry name" value="CADMIUM_ZINC-TRANSPORTING ATPASE HMA4-RELATED"/>
    <property type="match status" value="1"/>
</dbReference>
<organism evidence="13 14">
    <name type="scientific">Candidatus Azambacteria bacterium RIFCSPLOWO2_01_FULL_46_26</name>
    <dbReference type="NCBI Taxonomy" id="1797299"/>
    <lineage>
        <taxon>Bacteria</taxon>
        <taxon>Candidatus Azamiibacteriota</taxon>
    </lineage>
</organism>
<comment type="subcellular location">
    <subcellularLocation>
        <location evidence="1">Cell membrane</location>
        <topology evidence="1">Multi-pass membrane protein</topology>
    </subcellularLocation>
</comment>